<dbReference type="EMBL" id="KD024992">
    <property type="protein sequence ID" value="EMS66961.1"/>
    <property type="molecule type" value="Genomic_DNA"/>
</dbReference>
<sequence length="131" mass="14120">MGAQSGPVQAGSAAVLISGEVACDSRDNGGARPWEELISCGWGARGGQGPAPCRLFEGEEADGDDNFEAGRGVVSAFDGRCECRGLQRERRWLPPLQNNNKVIETRLKNIYSLIGQYLRTKNYGDGKCSLN</sequence>
<accession>M8A4M7</accession>
<reference evidence="1" key="1">
    <citation type="journal article" date="2013" name="Nature">
        <title>Draft genome of the wheat A-genome progenitor Triticum urartu.</title>
        <authorList>
            <person name="Ling H.Q."/>
            <person name="Zhao S."/>
            <person name="Liu D."/>
            <person name="Wang J."/>
            <person name="Sun H."/>
            <person name="Zhang C."/>
            <person name="Fan H."/>
            <person name="Li D."/>
            <person name="Dong L."/>
            <person name="Tao Y."/>
            <person name="Gao C."/>
            <person name="Wu H."/>
            <person name="Li Y."/>
            <person name="Cui Y."/>
            <person name="Guo X."/>
            <person name="Zheng S."/>
            <person name="Wang B."/>
            <person name="Yu K."/>
            <person name="Liang Q."/>
            <person name="Yang W."/>
            <person name="Lou X."/>
            <person name="Chen J."/>
            <person name="Feng M."/>
            <person name="Jian J."/>
            <person name="Zhang X."/>
            <person name="Luo G."/>
            <person name="Jiang Y."/>
            <person name="Liu J."/>
            <person name="Wang Z."/>
            <person name="Sha Y."/>
            <person name="Zhang B."/>
            <person name="Wu H."/>
            <person name="Tang D."/>
            <person name="Shen Q."/>
            <person name="Xue P."/>
            <person name="Zou S."/>
            <person name="Wang X."/>
            <person name="Liu X."/>
            <person name="Wang F."/>
            <person name="Yang Y."/>
            <person name="An X."/>
            <person name="Dong Z."/>
            <person name="Zhang K."/>
            <person name="Zhang X."/>
            <person name="Luo M.C."/>
            <person name="Dvorak J."/>
            <person name="Tong Y."/>
            <person name="Wang J."/>
            <person name="Yang H."/>
            <person name="Li Z."/>
            <person name="Wang D."/>
            <person name="Zhang A."/>
            <person name="Wang J."/>
        </authorList>
    </citation>
    <scope>NUCLEOTIDE SEQUENCE</scope>
</reference>
<proteinExistence type="predicted"/>
<gene>
    <name evidence="1" type="ORF">TRIUR3_33565</name>
</gene>
<protein>
    <submittedName>
        <fullName evidence="1">Uncharacterized protein</fullName>
    </submittedName>
</protein>
<name>M8A4M7_TRIUA</name>
<dbReference type="AlphaFoldDB" id="M8A4M7"/>
<evidence type="ECO:0000313" key="1">
    <source>
        <dbReference type="EMBL" id="EMS66961.1"/>
    </source>
</evidence>
<organism evidence="1">
    <name type="scientific">Triticum urartu</name>
    <name type="common">Red wild einkorn</name>
    <name type="synonym">Crithodium urartu</name>
    <dbReference type="NCBI Taxonomy" id="4572"/>
    <lineage>
        <taxon>Eukaryota</taxon>
        <taxon>Viridiplantae</taxon>
        <taxon>Streptophyta</taxon>
        <taxon>Embryophyta</taxon>
        <taxon>Tracheophyta</taxon>
        <taxon>Spermatophyta</taxon>
        <taxon>Magnoliopsida</taxon>
        <taxon>Liliopsida</taxon>
        <taxon>Poales</taxon>
        <taxon>Poaceae</taxon>
        <taxon>BOP clade</taxon>
        <taxon>Pooideae</taxon>
        <taxon>Triticodae</taxon>
        <taxon>Triticeae</taxon>
        <taxon>Triticinae</taxon>
        <taxon>Triticum</taxon>
    </lineage>
</organism>